<organism evidence="2 3">
    <name type="scientific">Senna tora</name>
    <dbReference type="NCBI Taxonomy" id="362788"/>
    <lineage>
        <taxon>Eukaryota</taxon>
        <taxon>Viridiplantae</taxon>
        <taxon>Streptophyta</taxon>
        <taxon>Embryophyta</taxon>
        <taxon>Tracheophyta</taxon>
        <taxon>Spermatophyta</taxon>
        <taxon>Magnoliopsida</taxon>
        <taxon>eudicotyledons</taxon>
        <taxon>Gunneridae</taxon>
        <taxon>Pentapetalae</taxon>
        <taxon>rosids</taxon>
        <taxon>fabids</taxon>
        <taxon>Fabales</taxon>
        <taxon>Fabaceae</taxon>
        <taxon>Caesalpinioideae</taxon>
        <taxon>Cassia clade</taxon>
        <taxon>Senna</taxon>
    </lineage>
</organism>
<reference evidence="2" key="1">
    <citation type="submission" date="2020-09" db="EMBL/GenBank/DDBJ databases">
        <title>Genome-Enabled Discovery of Anthraquinone Biosynthesis in Senna tora.</title>
        <authorList>
            <person name="Kang S.-H."/>
            <person name="Pandey R.P."/>
            <person name="Lee C.-M."/>
            <person name="Sim J.-S."/>
            <person name="Jeong J.-T."/>
            <person name="Choi B.-S."/>
            <person name="Jung M."/>
            <person name="Ginzburg D."/>
            <person name="Zhao K."/>
            <person name="Won S.Y."/>
            <person name="Oh T.-J."/>
            <person name="Yu Y."/>
            <person name="Kim N.-H."/>
            <person name="Lee O.R."/>
            <person name="Lee T.-H."/>
            <person name="Bashyal P."/>
            <person name="Kim T.-S."/>
            <person name="Lee W.-H."/>
            <person name="Kawkins C."/>
            <person name="Kim C.-K."/>
            <person name="Kim J.S."/>
            <person name="Ahn B.O."/>
            <person name="Rhee S.Y."/>
            <person name="Sohng J.K."/>
        </authorList>
    </citation>
    <scope>NUCLEOTIDE SEQUENCE</scope>
    <source>
        <tissue evidence="2">Leaf</tissue>
    </source>
</reference>
<dbReference type="Proteomes" id="UP000634136">
    <property type="component" value="Unassembled WGS sequence"/>
</dbReference>
<accession>A0A834SQ99</accession>
<gene>
    <name evidence="2" type="ORF">G2W53_040265</name>
</gene>
<sequence>MDPIKDGTEEGDVASDKEAEGDDGIEVSAGNVAGGNHASHHKCELTFRIPNR</sequence>
<dbReference type="AlphaFoldDB" id="A0A834SQ99"/>
<evidence type="ECO:0000256" key="1">
    <source>
        <dbReference type="SAM" id="MobiDB-lite"/>
    </source>
</evidence>
<name>A0A834SQ99_9FABA</name>
<evidence type="ECO:0000313" key="3">
    <source>
        <dbReference type="Proteomes" id="UP000634136"/>
    </source>
</evidence>
<feature type="compositionally biased region" description="Basic and acidic residues" evidence="1">
    <location>
        <begin position="1"/>
        <end position="18"/>
    </location>
</feature>
<keyword evidence="3" id="KW-1185">Reference proteome</keyword>
<evidence type="ECO:0000313" key="2">
    <source>
        <dbReference type="EMBL" id="KAF7808104.1"/>
    </source>
</evidence>
<proteinExistence type="predicted"/>
<dbReference type="EMBL" id="JAAIUW010000012">
    <property type="protein sequence ID" value="KAF7808104.1"/>
    <property type="molecule type" value="Genomic_DNA"/>
</dbReference>
<protein>
    <submittedName>
        <fullName evidence="2">Aquaporin TIP4-1</fullName>
    </submittedName>
</protein>
<comment type="caution">
    <text evidence="2">The sequence shown here is derived from an EMBL/GenBank/DDBJ whole genome shotgun (WGS) entry which is preliminary data.</text>
</comment>
<feature type="region of interest" description="Disordered" evidence="1">
    <location>
        <begin position="1"/>
        <end position="52"/>
    </location>
</feature>